<dbReference type="PANTHER" id="PTHR36174">
    <property type="entry name" value="LIPID II:GLYCINE GLYCYLTRANSFERASE"/>
    <property type="match status" value="1"/>
</dbReference>
<comment type="similarity">
    <text evidence="1">Belongs to the FemABX family.</text>
</comment>
<name>A0A2M6T0C0_9BACT</name>
<dbReference type="SUPFAM" id="SSF55729">
    <property type="entry name" value="Acyl-CoA N-acyltransferases (Nat)"/>
    <property type="match status" value="2"/>
</dbReference>
<protein>
    <recommendedName>
        <fullName evidence="9">Methicillin resistance protein</fullName>
    </recommendedName>
</protein>
<accession>A0A2M6T0C0</accession>
<dbReference type="InterPro" id="IPR016181">
    <property type="entry name" value="Acyl_CoA_acyltransferase"/>
</dbReference>
<sequence>MITWETKEINDKNAWESFLEDTEEKTFLQSWNWGEFQKISGNKVWRLGIFSGEELAAVAFTVKITARRGTFLFVPHGPIINAKLKAQNAKLLRTLLSSLKEIGKKERASFIRIAPIWANTEENSKLFKELGFRQAPIHLHPELSWVLDIRPDEETLFARMRKTSRYLIRQAQKNSEIEVIKSQKEEDLAFFYKIYQETVNRHHFVPFSRDYLKNELAAFGADNQAMVFLGKYQGEVVSAALIVFWSGIGFYHHGASASKYAKIPVSYLLQWEAIKEAKKRGSEFYNFWGISDINNKRHPWFGLSQFKMGFGGEAKAYVKTQDFPLSKRYWLVYLFEILRKKKRHL</sequence>
<evidence type="ECO:0000256" key="6">
    <source>
        <dbReference type="ARBA" id="ARBA00023316"/>
    </source>
</evidence>
<keyword evidence="4" id="KW-0573">Peptidoglycan synthesis</keyword>
<evidence type="ECO:0000256" key="5">
    <source>
        <dbReference type="ARBA" id="ARBA00023315"/>
    </source>
</evidence>
<dbReference type="PANTHER" id="PTHR36174:SF1">
    <property type="entry name" value="LIPID II:GLYCINE GLYCYLTRANSFERASE"/>
    <property type="match status" value="1"/>
</dbReference>
<dbReference type="GO" id="GO:0071555">
    <property type="term" value="P:cell wall organization"/>
    <property type="evidence" value="ECO:0007669"/>
    <property type="project" value="UniProtKB-KW"/>
</dbReference>
<reference evidence="8" key="1">
    <citation type="submission" date="2017-09" db="EMBL/GenBank/DDBJ databases">
        <title>Depth-based differentiation of microbial function through sediment-hosted aquifers and enrichment of novel symbionts in the deep terrestrial subsurface.</title>
        <authorList>
            <person name="Probst A.J."/>
            <person name="Ladd B."/>
            <person name="Jarett J.K."/>
            <person name="Geller-Mcgrath D.E."/>
            <person name="Sieber C.M.K."/>
            <person name="Emerson J.B."/>
            <person name="Anantharaman K."/>
            <person name="Thomas B.C."/>
            <person name="Malmstrom R."/>
            <person name="Stieglmeier M."/>
            <person name="Klingl A."/>
            <person name="Woyke T."/>
            <person name="Ryan C.M."/>
            <person name="Banfield J.F."/>
        </authorList>
    </citation>
    <scope>NUCLEOTIDE SEQUENCE [LARGE SCALE GENOMIC DNA]</scope>
</reference>
<dbReference type="GO" id="GO:0009252">
    <property type="term" value="P:peptidoglycan biosynthetic process"/>
    <property type="evidence" value="ECO:0007669"/>
    <property type="project" value="UniProtKB-KW"/>
</dbReference>
<keyword evidence="5" id="KW-0012">Acyltransferase</keyword>
<keyword evidence="6" id="KW-0961">Cell wall biogenesis/degradation</keyword>
<evidence type="ECO:0000256" key="2">
    <source>
        <dbReference type="ARBA" id="ARBA00022679"/>
    </source>
</evidence>
<dbReference type="InterPro" id="IPR003447">
    <property type="entry name" value="FEMABX"/>
</dbReference>
<comment type="caution">
    <text evidence="7">The sequence shown here is derived from an EMBL/GenBank/DDBJ whole genome shotgun (WGS) entry which is preliminary data.</text>
</comment>
<evidence type="ECO:0000313" key="8">
    <source>
        <dbReference type="Proteomes" id="UP000229390"/>
    </source>
</evidence>
<dbReference type="AlphaFoldDB" id="A0A2M6T0C0"/>
<dbReference type="GO" id="GO:0008360">
    <property type="term" value="P:regulation of cell shape"/>
    <property type="evidence" value="ECO:0007669"/>
    <property type="project" value="UniProtKB-KW"/>
</dbReference>
<evidence type="ECO:0000256" key="3">
    <source>
        <dbReference type="ARBA" id="ARBA00022960"/>
    </source>
</evidence>
<keyword evidence="2" id="KW-0808">Transferase</keyword>
<evidence type="ECO:0000256" key="4">
    <source>
        <dbReference type="ARBA" id="ARBA00022984"/>
    </source>
</evidence>
<evidence type="ECO:0000256" key="1">
    <source>
        <dbReference type="ARBA" id="ARBA00009943"/>
    </source>
</evidence>
<keyword evidence="3" id="KW-0133">Cell shape</keyword>
<dbReference type="Gene3D" id="3.40.630.30">
    <property type="match status" value="2"/>
</dbReference>
<dbReference type="GO" id="GO:0016755">
    <property type="term" value="F:aminoacyltransferase activity"/>
    <property type="evidence" value="ECO:0007669"/>
    <property type="project" value="InterPro"/>
</dbReference>
<dbReference type="Pfam" id="PF02388">
    <property type="entry name" value="FemAB"/>
    <property type="match status" value="2"/>
</dbReference>
<evidence type="ECO:0000313" key="7">
    <source>
        <dbReference type="EMBL" id="PIS38771.1"/>
    </source>
</evidence>
<proteinExistence type="inferred from homology"/>
<dbReference type="Proteomes" id="UP000229390">
    <property type="component" value="Unassembled WGS sequence"/>
</dbReference>
<evidence type="ECO:0008006" key="9">
    <source>
        <dbReference type="Google" id="ProtNLM"/>
    </source>
</evidence>
<dbReference type="EMBL" id="PEYE01000034">
    <property type="protein sequence ID" value="PIS38771.1"/>
    <property type="molecule type" value="Genomic_DNA"/>
</dbReference>
<gene>
    <name evidence="7" type="ORF">COT34_01925</name>
</gene>
<dbReference type="PROSITE" id="PS51191">
    <property type="entry name" value="FEMABX"/>
    <property type="match status" value="1"/>
</dbReference>
<organism evidence="7 8">
    <name type="scientific">Candidatus Nealsonbacteria bacterium CG08_land_8_20_14_0_20_43_11</name>
    <dbReference type="NCBI Taxonomy" id="1974706"/>
    <lineage>
        <taxon>Bacteria</taxon>
        <taxon>Candidatus Nealsoniibacteriota</taxon>
    </lineage>
</organism>
<dbReference type="InterPro" id="IPR050644">
    <property type="entry name" value="PG_Glycine_Bridge_Synth"/>
</dbReference>